<dbReference type="CDD" id="cd09110">
    <property type="entry name" value="PLDc_CLS_1"/>
    <property type="match status" value="1"/>
</dbReference>
<evidence type="ECO:0000256" key="7">
    <source>
        <dbReference type="ARBA" id="ARBA00023136"/>
    </source>
</evidence>
<evidence type="ECO:0000256" key="5">
    <source>
        <dbReference type="ARBA" id="ARBA00022737"/>
    </source>
</evidence>
<keyword evidence="6" id="KW-1133">Transmembrane helix</keyword>
<organism evidence="10 11">
    <name type="scientific">Nitrosovibrio tenuis</name>
    <dbReference type="NCBI Taxonomy" id="1233"/>
    <lineage>
        <taxon>Bacteria</taxon>
        <taxon>Pseudomonadati</taxon>
        <taxon>Pseudomonadota</taxon>
        <taxon>Betaproteobacteria</taxon>
        <taxon>Nitrosomonadales</taxon>
        <taxon>Nitrosomonadaceae</taxon>
        <taxon>Nitrosovibrio</taxon>
    </lineage>
</organism>
<dbReference type="Gene3D" id="3.30.870.10">
    <property type="entry name" value="Endonuclease Chain A"/>
    <property type="match status" value="2"/>
</dbReference>
<evidence type="ECO:0000256" key="8">
    <source>
        <dbReference type="NCBIfam" id="TIGR04265"/>
    </source>
</evidence>
<dbReference type="NCBIfam" id="TIGR04265">
    <property type="entry name" value="bac_cardiolipin"/>
    <property type="match status" value="1"/>
</dbReference>
<dbReference type="GO" id="GO:0008808">
    <property type="term" value="F:cardiolipin synthase activity"/>
    <property type="evidence" value="ECO:0007669"/>
    <property type="project" value="UniProtKB-UniRule"/>
</dbReference>
<dbReference type="AlphaFoldDB" id="A0A1H7LNL6"/>
<proteinExistence type="predicted"/>
<dbReference type="CDD" id="cd09159">
    <property type="entry name" value="PLDc_ybhO_like_2"/>
    <property type="match status" value="1"/>
</dbReference>
<comment type="subcellular location">
    <subcellularLocation>
        <location evidence="1">Cell membrane</location>
    </subcellularLocation>
</comment>
<dbReference type="InterPro" id="IPR022924">
    <property type="entry name" value="Cardiolipin_synthase"/>
</dbReference>
<dbReference type="GO" id="GO:0005886">
    <property type="term" value="C:plasma membrane"/>
    <property type="evidence" value="ECO:0007669"/>
    <property type="project" value="UniProtKB-SubCell"/>
</dbReference>
<dbReference type="STRING" id="1233.SAMN05216387_104117"/>
<keyword evidence="4" id="KW-0812">Transmembrane</keyword>
<dbReference type="EC" id="2.7.8.-" evidence="8"/>
<keyword evidence="11" id="KW-1185">Reference proteome</keyword>
<dbReference type="PANTHER" id="PTHR21248:SF22">
    <property type="entry name" value="PHOSPHOLIPASE D"/>
    <property type="match status" value="1"/>
</dbReference>
<reference evidence="10 11" key="1">
    <citation type="submission" date="2016-10" db="EMBL/GenBank/DDBJ databases">
        <authorList>
            <person name="de Groot N.N."/>
        </authorList>
    </citation>
    <scope>NUCLEOTIDE SEQUENCE [LARGE SCALE GENOMIC DNA]</scope>
    <source>
        <strain evidence="10 11">Nv1</strain>
    </source>
</reference>
<keyword evidence="3" id="KW-0808">Transferase</keyword>
<evidence type="ECO:0000256" key="3">
    <source>
        <dbReference type="ARBA" id="ARBA00022679"/>
    </source>
</evidence>
<evidence type="ECO:0000256" key="4">
    <source>
        <dbReference type="ARBA" id="ARBA00022692"/>
    </source>
</evidence>
<evidence type="ECO:0000259" key="9">
    <source>
        <dbReference type="PROSITE" id="PS50035"/>
    </source>
</evidence>
<dbReference type="SMART" id="SM00155">
    <property type="entry name" value="PLDc"/>
    <property type="match status" value="2"/>
</dbReference>
<dbReference type="PROSITE" id="PS50035">
    <property type="entry name" value="PLD"/>
    <property type="match status" value="2"/>
</dbReference>
<dbReference type="OrthoDB" id="9762009at2"/>
<feature type="domain" description="PLD phosphodiesterase" evidence="9">
    <location>
        <begin position="365"/>
        <end position="392"/>
    </location>
</feature>
<dbReference type="GO" id="GO:0032049">
    <property type="term" value="P:cardiolipin biosynthetic process"/>
    <property type="evidence" value="ECO:0007669"/>
    <property type="project" value="UniProtKB-UniRule"/>
</dbReference>
<name>A0A1H7LNL6_9PROT</name>
<evidence type="ECO:0000256" key="2">
    <source>
        <dbReference type="ARBA" id="ARBA00022475"/>
    </source>
</evidence>
<dbReference type="Proteomes" id="UP000198620">
    <property type="component" value="Unassembled WGS sequence"/>
</dbReference>
<gene>
    <name evidence="10" type="ORF">SAMN05216387_104117</name>
</gene>
<evidence type="ECO:0000256" key="1">
    <source>
        <dbReference type="ARBA" id="ARBA00004236"/>
    </source>
</evidence>
<dbReference type="InterPro" id="IPR025202">
    <property type="entry name" value="PLD-like_dom"/>
</dbReference>
<protein>
    <recommendedName>
        <fullName evidence="8">Cardiolipin synthase</fullName>
        <ecNumber evidence="8">2.7.8.-</ecNumber>
    </recommendedName>
</protein>
<dbReference type="PANTHER" id="PTHR21248">
    <property type="entry name" value="CARDIOLIPIN SYNTHASE"/>
    <property type="match status" value="1"/>
</dbReference>
<dbReference type="RefSeq" id="WP_090828348.1">
    <property type="nucleotide sequence ID" value="NZ_FOBH01000004.1"/>
</dbReference>
<keyword evidence="5" id="KW-0677">Repeat</keyword>
<accession>A0A1H7LNL6</accession>
<dbReference type="InterPro" id="IPR001736">
    <property type="entry name" value="PLipase_D/transphosphatidylase"/>
</dbReference>
<dbReference type="SUPFAM" id="SSF56024">
    <property type="entry name" value="Phospholipase D/nuclease"/>
    <property type="match status" value="2"/>
</dbReference>
<evidence type="ECO:0000313" key="11">
    <source>
        <dbReference type="Proteomes" id="UP000198620"/>
    </source>
</evidence>
<evidence type="ECO:0000313" key="10">
    <source>
        <dbReference type="EMBL" id="SEL00510.1"/>
    </source>
</evidence>
<dbReference type="EMBL" id="FOBH01000004">
    <property type="protein sequence ID" value="SEL00510.1"/>
    <property type="molecule type" value="Genomic_DNA"/>
</dbReference>
<keyword evidence="7" id="KW-0472">Membrane</keyword>
<dbReference type="Pfam" id="PF13091">
    <property type="entry name" value="PLDc_2"/>
    <property type="match status" value="2"/>
</dbReference>
<evidence type="ECO:0000256" key="6">
    <source>
        <dbReference type="ARBA" id="ARBA00022989"/>
    </source>
</evidence>
<keyword evidence="2" id="KW-1003">Cell membrane</keyword>
<sequence>MAPKFAVTVCVVLLAGCSSLPLPDKTAHANRPVQIDGARGTLSVQVSKKILGRLKNGSPKTNIFDRHLSQVEEISGSPLVTGNDVTLLIDGPTTYKSMYAAIRDAKDHINMETYSIEDDEVGRRFAAVLIAKQKTGVQVNFIYDSIGSSDTPTEFFESMRDSGINVLEFNPLNPLTPRKKWEVGRDHRKLLVVDGQIAFVGGVNISSVYSSGSFRSKPPTKDNQPWRDTHLRLEGPIVSEFQRLFLATWEKQNGEPLAPKTFFPAIGHKGNEVVRALSSSPDEPFNPIYITLLSAINNAETYAYITNAYFVPDPRILAALQHAARRNVDVRLLLPSKTDSVMVFYASRSYYDELLSAGVKIYEREDAVLHAKTALIDGVWSTVGSTNLDWLSAELNQEINAVVLGQEFGVQMKAMFDKDIESSSLVTLEKWRQRSISMRLKELGARLWARWI</sequence>
<dbReference type="PROSITE" id="PS51257">
    <property type="entry name" value="PROKAR_LIPOPROTEIN"/>
    <property type="match status" value="1"/>
</dbReference>
<feature type="domain" description="PLD phosphodiesterase" evidence="9">
    <location>
        <begin position="182"/>
        <end position="209"/>
    </location>
</feature>